<gene>
    <name evidence="1" type="ORF">ACFQ47_07635</name>
</gene>
<dbReference type="Pfam" id="PF10112">
    <property type="entry name" value="Halogen_Hydrol"/>
    <property type="match status" value="1"/>
</dbReference>
<evidence type="ECO:0000313" key="1">
    <source>
        <dbReference type="EMBL" id="MFD1432551.1"/>
    </source>
</evidence>
<sequence>MKSGQKQIRWWRVGVWALAGLALGALSGRLWLAIFTLLVFGGARLIGELSRPKPQPTEPETPPLSEQMAKHYEQSGLAGNDVKVFRDTMDTTSDQIQAFEAVTQRVPKLRAIATNADLSTILHAYFKAIVANPKKLSAAGHFIYEMLPNLLSIAQKYETISHHEVKTDDTFAVLTTAGNTISDLAGKIRADYANFVETDLDDLEADIDLAKKQAAEIPESTQPLNRRVNLTDPIKEEMEHPHD</sequence>
<evidence type="ECO:0000313" key="2">
    <source>
        <dbReference type="Proteomes" id="UP001597192"/>
    </source>
</evidence>
<reference evidence="2" key="1">
    <citation type="journal article" date="2019" name="Int. J. Syst. Evol. Microbiol.">
        <title>The Global Catalogue of Microorganisms (GCM) 10K type strain sequencing project: providing services to taxonomists for standard genome sequencing and annotation.</title>
        <authorList>
            <consortium name="The Broad Institute Genomics Platform"/>
            <consortium name="The Broad Institute Genome Sequencing Center for Infectious Disease"/>
            <person name="Wu L."/>
            <person name="Ma J."/>
        </authorList>
    </citation>
    <scope>NUCLEOTIDE SEQUENCE [LARGE SCALE GENOMIC DNA]</scope>
    <source>
        <strain evidence="2">CCM 8947</strain>
    </source>
</reference>
<protein>
    <submittedName>
        <fullName evidence="1">5-bromo-4-chloroindolyl phosphate hydrolysis family protein</fullName>
    </submittedName>
</protein>
<organism evidence="1 2">
    <name type="scientific">Lacticaseibacillus yichunensis</name>
    <dbReference type="NCBI Taxonomy" id="2486015"/>
    <lineage>
        <taxon>Bacteria</taxon>
        <taxon>Bacillati</taxon>
        <taxon>Bacillota</taxon>
        <taxon>Bacilli</taxon>
        <taxon>Lactobacillales</taxon>
        <taxon>Lactobacillaceae</taxon>
        <taxon>Lacticaseibacillus</taxon>
    </lineage>
</organism>
<name>A0ABW4CS93_9LACO</name>
<dbReference type="EMBL" id="JBHTOG010000039">
    <property type="protein sequence ID" value="MFD1432551.1"/>
    <property type="molecule type" value="Genomic_DNA"/>
</dbReference>
<accession>A0ABW4CS93</accession>
<keyword evidence="2" id="KW-1185">Reference proteome</keyword>
<comment type="caution">
    <text evidence="1">The sequence shown here is derived from an EMBL/GenBank/DDBJ whole genome shotgun (WGS) entry which is preliminary data.</text>
</comment>
<proteinExistence type="predicted"/>
<dbReference type="Proteomes" id="UP001597192">
    <property type="component" value="Unassembled WGS sequence"/>
</dbReference>
<dbReference type="RefSeq" id="WP_125696240.1">
    <property type="nucleotide sequence ID" value="NZ_JBHTOG010000039.1"/>
</dbReference>
<dbReference type="InterPro" id="IPR018770">
    <property type="entry name" value="ChloroindolylP_hydrolase"/>
</dbReference>